<organism evidence="1 2">
    <name type="scientific">Caerostris darwini</name>
    <dbReference type="NCBI Taxonomy" id="1538125"/>
    <lineage>
        <taxon>Eukaryota</taxon>
        <taxon>Metazoa</taxon>
        <taxon>Ecdysozoa</taxon>
        <taxon>Arthropoda</taxon>
        <taxon>Chelicerata</taxon>
        <taxon>Arachnida</taxon>
        <taxon>Araneae</taxon>
        <taxon>Araneomorphae</taxon>
        <taxon>Entelegynae</taxon>
        <taxon>Araneoidea</taxon>
        <taxon>Araneidae</taxon>
        <taxon>Caerostris</taxon>
    </lineage>
</organism>
<evidence type="ECO:0000313" key="1">
    <source>
        <dbReference type="EMBL" id="GIX72582.1"/>
    </source>
</evidence>
<gene>
    <name evidence="1" type="ORF">CDAR_6311</name>
</gene>
<dbReference type="EMBL" id="BPLQ01000545">
    <property type="protein sequence ID" value="GIX72582.1"/>
    <property type="molecule type" value="Genomic_DNA"/>
</dbReference>
<evidence type="ECO:0000313" key="2">
    <source>
        <dbReference type="Proteomes" id="UP001054837"/>
    </source>
</evidence>
<proteinExistence type="predicted"/>
<sequence length="76" mass="9086">MAGVQKRRRQPMRSVKTVFVIRIGKRSSIEERECSCETRYQRVRIYHVFGTDRLKTLSCWTILSKLQHFMNKAIIL</sequence>
<name>A0AAV4MM01_9ARAC</name>
<protein>
    <submittedName>
        <fullName evidence="1">Uncharacterized protein</fullName>
    </submittedName>
</protein>
<dbReference type="Proteomes" id="UP001054837">
    <property type="component" value="Unassembled WGS sequence"/>
</dbReference>
<accession>A0AAV4MM01</accession>
<reference evidence="1 2" key="1">
    <citation type="submission" date="2021-06" db="EMBL/GenBank/DDBJ databases">
        <title>Caerostris darwini draft genome.</title>
        <authorList>
            <person name="Kono N."/>
            <person name="Arakawa K."/>
        </authorList>
    </citation>
    <scope>NUCLEOTIDE SEQUENCE [LARGE SCALE GENOMIC DNA]</scope>
</reference>
<comment type="caution">
    <text evidence="1">The sequence shown here is derived from an EMBL/GenBank/DDBJ whole genome shotgun (WGS) entry which is preliminary data.</text>
</comment>
<dbReference type="AlphaFoldDB" id="A0AAV4MM01"/>
<keyword evidence="2" id="KW-1185">Reference proteome</keyword>